<protein>
    <submittedName>
        <fullName evidence="2">Uma2 family endonuclease</fullName>
    </submittedName>
</protein>
<keyword evidence="2" id="KW-0255">Endonuclease</keyword>
<dbReference type="InterPro" id="IPR011335">
    <property type="entry name" value="Restrct_endonuc-II-like"/>
</dbReference>
<evidence type="ECO:0000313" key="2">
    <source>
        <dbReference type="EMBL" id="GAA4452326.1"/>
    </source>
</evidence>
<dbReference type="InterPro" id="IPR012296">
    <property type="entry name" value="Nuclease_put_TT1808"/>
</dbReference>
<accession>A0ABP8MPU1</accession>
<keyword evidence="3" id="KW-1185">Reference proteome</keyword>
<dbReference type="SUPFAM" id="SSF52980">
    <property type="entry name" value="Restriction endonuclease-like"/>
    <property type="match status" value="1"/>
</dbReference>
<dbReference type="RefSeq" id="WP_345321847.1">
    <property type="nucleotide sequence ID" value="NZ_BAABGA010000029.1"/>
</dbReference>
<dbReference type="Gene3D" id="3.90.1570.10">
    <property type="entry name" value="tt1808, chain A"/>
    <property type="match status" value="1"/>
</dbReference>
<evidence type="ECO:0000259" key="1">
    <source>
        <dbReference type="Pfam" id="PF05685"/>
    </source>
</evidence>
<reference evidence="3" key="1">
    <citation type="journal article" date="2019" name="Int. J. Syst. Evol. Microbiol.">
        <title>The Global Catalogue of Microorganisms (GCM) 10K type strain sequencing project: providing services to taxonomists for standard genome sequencing and annotation.</title>
        <authorList>
            <consortium name="The Broad Institute Genomics Platform"/>
            <consortium name="The Broad Institute Genome Sequencing Center for Infectious Disease"/>
            <person name="Wu L."/>
            <person name="Ma J."/>
        </authorList>
    </citation>
    <scope>NUCLEOTIDE SEQUENCE [LARGE SCALE GENOMIC DNA]</scope>
    <source>
        <strain evidence="3">JCM 17759</strain>
    </source>
</reference>
<sequence>MSAALKFAPHYTVDDYSLWKGDWELWEGLAIAMSPSPFGVHQDVVTQLIRMLGNAVEAAGCDANPLVELDWIVSRDTVVRPDVLVVCGPPPEQHCENTPALVAEVLSDSTRQNDLGYKRQLYHREGVGVYLIIDVEAKTVQVDSRVADGSYDTHVAGDELGLRLCEDCEISIPITKLFRH</sequence>
<dbReference type="PANTHER" id="PTHR36558:SF1">
    <property type="entry name" value="RESTRICTION ENDONUCLEASE DOMAIN-CONTAINING PROTEIN-RELATED"/>
    <property type="match status" value="1"/>
</dbReference>
<keyword evidence="2" id="KW-0540">Nuclease</keyword>
<evidence type="ECO:0000313" key="3">
    <source>
        <dbReference type="Proteomes" id="UP001500840"/>
    </source>
</evidence>
<gene>
    <name evidence="2" type="ORF">GCM10023156_21470</name>
</gene>
<dbReference type="InterPro" id="IPR008538">
    <property type="entry name" value="Uma2"/>
</dbReference>
<organism evidence="2 3">
    <name type="scientific">Novipirellula rosea</name>
    <dbReference type="NCBI Taxonomy" id="1031540"/>
    <lineage>
        <taxon>Bacteria</taxon>
        <taxon>Pseudomonadati</taxon>
        <taxon>Planctomycetota</taxon>
        <taxon>Planctomycetia</taxon>
        <taxon>Pirellulales</taxon>
        <taxon>Pirellulaceae</taxon>
        <taxon>Novipirellula</taxon>
    </lineage>
</organism>
<dbReference type="Proteomes" id="UP001500840">
    <property type="component" value="Unassembled WGS sequence"/>
</dbReference>
<dbReference type="Pfam" id="PF05685">
    <property type="entry name" value="Uma2"/>
    <property type="match status" value="1"/>
</dbReference>
<dbReference type="GO" id="GO:0004519">
    <property type="term" value="F:endonuclease activity"/>
    <property type="evidence" value="ECO:0007669"/>
    <property type="project" value="UniProtKB-KW"/>
</dbReference>
<dbReference type="PANTHER" id="PTHR36558">
    <property type="entry name" value="GLR1098 PROTEIN"/>
    <property type="match status" value="1"/>
</dbReference>
<proteinExistence type="predicted"/>
<dbReference type="EMBL" id="BAABGA010000029">
    <property type="protein sequence ID" value="GAA4452326.1"/>
    <property type="molecule type" value="Genomic_DNA"/>
</dbReference>
<keyword evidence="2" id="KW-0378">Hydrolase</keyword>
<name>A0ABP8MPU1_9BACT</name>
<dbReference type="CDD" id="cd06260">
    <property type="entry name" value="DUF820-like"/>
    <property type="match status" value="1"/>
</dbReference>
<comment type="caution">
    <text evidence="2">The sequence shown here is derived from an EMBL/GenBank/DDBJ whole genome shotgun (WGS) entry which is preliminary data.</text>
</comment>
<feature type="domain" description="Putative restriction endonuclease" evidence="1">
    <location>
        <begin position="21"/>
        <end position="160"/>
    </location>
</feature>